<dbReference type="Proteomes" id="UP000027121">
    <property type="component" value="Chromosome"/>
</dbReference>
<dbReference type="KEGG" id="pdw:BV82_10425"/>
<proteinExistence type="predicted"/>
<reference evidence="2 3" key="1">
    <citation type="journal article" date="2014" name="Genome Announc.">
        <title>Genome Sequence of Pseudomonas sp. Strain P482, a Tomato Rhizosphere Isolate with Broad-Spectrum Antimicrobial Activity.</title>
        <authorList>
            <person name="Krzyzanowska D.M."/>
            <person name="Ossowicki A."/>
            <person name="Jafra S."/>
        </authorList>
    </citation>
    <scope>NUCLEOTIDE SEQUENCE [LARGE SCALE GENOMIC DNA]</scope>
    <source>
        <strain evidence="2 3">P482</strain>
    </source>
</reference>
<accession>A0AAQ0DPK1</accession>
<evidence type="ECO:0000256" key="1">
    <source>
        <dbReference type="SAM" id="SignalP"/>
    </source>
</evidence>
<dbReference type="InterPro" id="IPR047773">
    <property type="entry name" value="YHYH_dom_bact"/>
</dbReference>
<keyword evidence="3" id="KW-1185">Reference proteome</keyword>
<keyword evidence="1" id="KW-0732">Signal</keyword>
<evidence type="ECO:0000313" key="2">
    <source>
        <dbReference type="EMBL" id="QWE81244.1"/>
    </source>
</evidence>
<dbReference type="NCBIfam" id="NF033223">
    <property type="entry name" value="YHYH_alt"/>
    <property type="match status" value="1"/>
</dbReference>
<feature type="signal peptide" evidence="1">
    <location>
        <begin position="1"/>
        <end position="21"/>
    </location>
</feature>
<reference evidence="2 3" key="2">
    <citation type="journal article" date="2016" name="Front. Microbiol.">
        <title>When Genome-Based Approach Meets the 'Old but Good': Revealing Genes Involved in the Antibacterial Activity of Pseudomonas sp. P482 against Soft Rot Pathogens.</title>
        <authorList>
            <person name="Krzyzanowska D.M."/>
            <person name="Ossowicki A."/>
            <person name="Rajewska M."/>
            <person name="Maciag T."/>
            <person name="Jablonska M."/>
            <person name="Obuchowski M."/>
            <person name="Heeb S."/>
            <person name="Jafra S."/>
        </authorList>
    </citation>
    <scope>NUCLEOTIDE SEQUENCE [LARGE SCALE GENOMIC DNA]</scope>
    <source>
        <strain evidence="2 3">P482</strain>
    </source>
</reference>
<evidence type="ECO:0000313" key="3">
    <source>
        <dbReference type="Proteomes" id="UP000027121"/>
    </source>
</evidence>
<dbReference type="EMBL" id="CP071706">
    <property type="protein sequence ID" value="QWE81244.1"/>
    <property type="molecule type" value="Genomic_DNA"/>
</dbReference>
<sequence>MNVVSLVIAAVLSFSSVAAFAHSGGTDAKGCHTNHKTGGYHCH</sequence>
<gene>
    <name evidence="2" type="ORF">BV82_10425</name>
</gene>
<feature type="chain" id="PRO_5043028989" evidence="1">
    <location>
        <begin position="22"/>
        <end position="43"/>
    </location>
</feature>
<dbReference type="RefSeq" id="WP_103143276.1">
    <property type="nucleotide sequence ID" value="NZ_JANBVY010000002.1"/>
</dbReference>
<name>A0AAQ0DPK1_9PSED</name>
<dbReference type="AlphaFoldDB" id="A0AAQ0DPK1"/>
<protein>
    <submittedName>
        <fullName evidence="2">YHYH domain-containing protein</fullName>
    </submittedName>
</protein>
<organism evidence="2 3">
    <name type="scientific">Pseudomonas donghuensis</name>
    <dbReference type="NCBI Taxonomy" id="1163398"/>
    <lineage>
        <taxon>Bacteria</taxon>
        <taxon>Pseudomonadati</taxon>
        <taxon>Pseudomonadota</taxon>
        <taxon>Gammaproteobacteria</taxon>
        <taxon>Pseudomonadales</taxon>
        <taxon>Pseudomonadaceae</taxon>
        <taxon>Pseudomonas</taxon>
    </lineage>
</organism>